<accession>A0A024VDA8</accession>
<dbReference type="Proteomes" id="UP000030690">
    <property type="component" value="Unassembled WGS sequence"/>
</dbReference>
<reference evidence="1 2" key="1">
    <citation type="submission" date="2013-02" db="EMBL/GenBank/DDBJ databases">
        <title>The Genome Annotation of Plasmodium falciparum Vietnam Oak-Knoll (FVO).</title>
        <authorList>
            <consortium name="The Broad Institute Genome Sequencing Platform"/>
            <consortium name="The Broad Institute Genome Sequencing Center for Infectious Disease"/>
            <person name="Neafsey D."/>
            <person name="Hoffman S."/>
            <person name="Volkman S."/>
            <person name="Rosenthal P."/>
            <person name="Walker B."/>
            <person name="Young S.K."/>
            <person name="Zeng Q."/>
            <person name="Gargeya S."/>
            <person name="Fitzgerald M."/>
            <person name="Haas B."/>
            <person name="Abouelleil A."/>
            <person name="Allen A.W."/>
            <person name="Alvarado L."/>
            <person name="Arachchi H.M."/>
            <person name="Berlin A.M."/>
            <person name="Chapman S.B."/>
            <person name="Gainer-Dewar J."/>
            <person name="Goldberg J."/>
            <person name="Griggs A."/>
            <person name="Gujja S."/>
            <person name="Hansen M."/>
            <person name="Howarth C."/>
            <person name="Imamovic A."/>
            <person name="Ireland A."/>
            <person name="Larimer J."/>
            <person name="McCowan C."/>
            <person name="Murphy C."/>
            <person name="Pearson M."/>
            <person name="Poon T.W."/>
            <person name="Priest M."/>
            <person name="Roberts A."/>
            <person name="Saif S."/>
            <person name="Shea T."/>
            <person name="Sisk P."/>
            <person name="Sykes S."/>
            <person name="Wortman J."/>
            <person name="Nusbaum C."/>
            <person name="Birren B."/>
        </authorList>
    </citation>
    <scope>NUCLEOTIDE SEQUENCE [LARGE SCALE GENOMIC DNA]</scope>
    <source>
        <strain evidence="2">Vietnam Oak-Knoll (FVO)</strain>
    </source>
</reference>
<name>A0A024VDA8_PLAFA</name>
<sequence>MQKNVQQKKKIHIYENNPHNILNKFRNDSQAYQFYHHNINQSNKYLLIRSFKISLHNMCLSRHILYFY</sequence>
<evidence type="ECO:0000313" key="1">
    <source>
        <dbReference type="EMBL" id="ETW21013.1"/>
    </source>
</evidence>
<protein>
    <submittedName>
        <fullName evidence="1">Uncharacterized protein</fullName>
    </submittedName>
</protein>
<organism evidence="1 2">
    <name type="scientific">Plasmodium falciparum Vietnam Oak-Knoll</name>
    <name type="common">FVO</name>
    <dbReference type="NCBI Taxonomy" id="1036723"/>
    <lineage>
        <taxon>Eukaryota</taxon>
        <taxon>Sar</taxon>
        <taxon>Alveolata</taxon>
        <taxon>Apicomplexa</taxon>
        <taxon>Aconoidasida</taxon>
        <taxon>Haemosporida</taxon>
        <taxon>Plasmodiidae</taxon>
        <taxon>Plasmodium</taxon>
        <taxon>Plasmodium (Laverania)</taxon>
    </lineage>
</organism>
<gene>
    <name evidence="1" type="ORF">PFFVO_00019</name>
</gene>
<reference evidence="1 2" key="2">
    <citation type="submission" date="2013-02" db="EMBL/GenBank/DDBJ databases">
        <title>The Genome Sequence of Plasmodium falciparum Vietnam Oak-Knoll (FVO).</title>
        <authorList>
            <consortium name="The Broad Institute Genome Sequencing Platform"/>
            <consortium name="The Broad Institute Genome Sequencing Center for Infectious Disease"/>
            <person name="Neafsey D."/>
            <person name="Cheeseman I."/>
            <person name="Volkman S."/>
            <person name="Adams J."/>
            <person name="Walker B."/>
            <person name="Young S.K."/>
            <person name="Zeng Q."/>
            <person name="Gargeya S."/>
            <person name="Fitzgerald M."/>
            <person name="Haas B."/>
            <person name="Abouelleil A."/>
            <person name="Alvarado L."/>
            <person name="Arachchi H.M."/>
            <person name="Berlin A.M."/>
            <person name="Chapman S.B."/>
            <person name="Dewar J."/>
            <person name="Goldberg J."/>
            <person name="Griggs A."/>
            <person name="Gujja S."/>
            <person name="Hansen M."/>
            <person name="Howarth C."/>
            <person name="Imamovic A."/>
            <person name="Larimer J."/>
            <person name="McCowan C."/>
            <person name="Murphy C."/>
            <person name="Neiman D."/>
            <person name="Pearson M."/>
            <person name="Priest M."/>
            <person name="Roberts A."/>
            <person name="Saif S."/>
            <person name="Shea T."/>
            <person name="Sisk P."/>
            <person name="Sykes S."/>
            <person name="Wortman J."/>
            <person name="Nusbaum C."/>
            <person name="Birren B."/>
        </authorList>
    </citation>
    <scope>NUCLEOTIDE SEQUENCE [LARGE SCALE GENOMIC DNA]</scope>
    <source>
        <strain evidence="2">Vietnam Oak-Knoll (FVO)</strain>
    </source>
</reference>
<dbReference type="EMBL" id="KI925007">
    <property type="protein sequence ID" value="ETW21013.1"/>
    <property type="molecule type" value="Genomic_DNA"/>
</dbReference>
<evidence type="ECO:0000313" key="2">
    <source>
        <dbReference type="Proteomes" id="UP000030690"/>
    </source>
</evidence>
<proteinExistence type="predicted"/>
<dbReference type="AlphaFoldDB" id="A0A024VDA8"/>